<evidence type="ECO:0000256" key="1">
    <source>
        <dbReference type="SAM" id="MobiDB-lite"/>
    </source>
</evidence>
<dbReference type="InterPro" id="IPR002048">
    <property type="entry name" value="EF_hand_dom"/>
</dbReference>
<keyword evidence="5" id="KW-1185">Reference proteome</keyword>
<evidence type="ECO:0000313" key="5">
    <source>
        <dbReference type="Proteomes" id="UP001139486"/>
    </source>
</evidence>
<organism evidence="4 5">
    <name type="scientific">Sphingomonas liriopis</name>
    <dbReference type="NCBI Taxonomy" id="2949094"/>
    <lineage>
        <taxon>Bacteria</taxon>
        <taxon>Pseudomonadati</taxon>
        <taxon>Pseudomonadota</taxon>
        <taxon>Alphaproteobacteria</taxon>
        <taxon>Sphingomonadales</taxon>
        <taxon>Sphingomonadaceae</taxon>
        <taxon>Sphingomonas</taxon>
    </lineage>
</organism>
<feature type="domain" description="EF-hand" evidence="3">
    <location>
        <begin position="47"/>
        <end position="67"/>
    </location>
</feature>
<dbReference type="PROSITE" id="PS00018">
    <property type="entry name" value="EF_HAND_1"/>
    <property type="match status" value="1"/>
</dbReference>
<dbReference type="Gene3D" id="1.10.238.10">
    <property type="entry name" value="EF-hand"/>
    <property type="match status" value="1"/>
</dbReference>
<dbReference type="Proteomes" id="UP001139486">
    <property type="component" value="Unassembled WGS sequence"/>
</dbReference>
<keyword evidence="2" id="KW-0732">Signal</keyword>
<feature type="compositionally biased region" description="Gly residues" evidence="1">
    <location>
        <begin position="216"/>
        <end position="237"/>
    </location>
</feature>
<feature type="region of interest" description="Disordered" evidence="1">
    <location>
        <begin position="190"/>
        <end position="237"/>
    </location>
</feature>
<evidence type="ECO:0000256" key="2">
    <source>
        <dbReference type="SAM" id="SignalP"/>
    </source>
</evidence>
<dbReference type="Pfam" id="PF13202">
    <property type="entry name" value="EF-hand_5"/>
    <property type="match status" value="2"/>
</dbReference>
<dbReference type="SUPFAM" id="SSF47473">
    <property type="entry name" value="EF-hand"/>
    <property type="match status" value="1"/>
</dbReference>
<dbReference type="GO" id="GO:0005509">
    <property type="term" value="F:calcium ion binding"/>
    <property type="evidence" value="ECO:0007669"/>
    <property type="project" value="InterPro"/>
</dbReference>
<dbReference type="EMBL" id="JAMLDY010000008">
    <property type="protein sequence ID" value="MCP3734781.1"/>
    <property type="molecule type" value="Genomic_DNA"/>
</dbReference>
<dbReference type="InterPro" id="IPR011992">
    <property type="entry name" value="EF-hand-dom_pair"/>
</dbReference>
<feature type="domain" description="EF-hand" evidence="3">
    <location>
        <begin position="170"/>
        <end position="187"/>
    </location>
</feature>
<gene>
    <name evidence="4" type="ORF">M9979_07850</name>
</gene>
<name>A0A9X2HV69_9SPHN</name>
<proteinExistence type="predicted"/>
<evidence type="ECO:0000259" key="3">
    <source>
        <dbReference type="Pfam" id="PF13202"/>
    </source>
</evidence>
<protein>
    <recommendedName>
        <fullName evidence="3">EF-hand domain-containing protein</fullName>
    </recommendedName>
</protein>
<dbReference type="RefSeq" id="WP_254288804.1">
    <property type="nucleotide sequence ID" value="NZ_JAMLDY010000008.1"/>
</dbReference>
<comment type="caution">
    <text evidence="4">The sequence shown here is derived from an EMBL/GenBank/DDBJ whole genome shotgun (WGS) entry which is preliminary data.</text>
</comment>
<feature type="compositionally biased region" description="Gly residues" evidence="1">
    <location>
        <begin position="196"/>
        <end position="208"/>
    </location>
</feature>
<dbReference type="InterPro" id="IPR018247">
    <property type="entry name" value="EF_Hand_1_Ca_BS"/>
</dbReference>
<accession>A0A9X2HV69</accession>
<reference evidence="4" key="1">
    <citation type="submission" date="2022-05" db="EMBL/GenBank/DDBJ databases">
        <title>Sphingomonas sp. strain RP10 Genome sequencing and assembly.</title>
        <authorList>
            <person name="Kim I."/>
        </authorList>
    </citation>
    <scope>NUCLEOTIDE SEQUENCE</scope>
    <source>
        <strain evidence="4">RP10</strain>
    </source>
</reference>
<feature type="chain" id="PRO_5040806148" description="EF-hand domain-containing protein" evidence="2">
    <location>
        <begin position="20"/>
        <end position="237"/>
    </location>
</feature>
<feature type="signal peptide" evidence="2">
    <location>
        <begin position="1"/>
        <end position="19"/>
    </location>
</feature>
<sequence length="237" mass="24504">MHRITLLLAATLGCTFATAASAQQRRVFISPMGQPFHGSETAPDPERAWFAAADANGDGAITRGEFQADATRFFAILDRGHDGEIDPGDIDVYENTIAPETRSGDGGPGIIARSSDSSSDGGAKAPVYDAGKLGAARFSYFDLPEPVTAADRNFNRGIDPREFASAADSRFDALDKNRDGKLMWDELPHVSARAAGPGGRGKGGPGGHRGGRHGGGRGPGGGMDGGQGRMSGGFGGE</sequence>
<evidence type="ECO:0000313" key="4">
    <source>
        <dbReference type="EMBL" id="MCP3734781.1"/>
    </source>
</evidence>
<dbReference type="AlphaFoldDB" id="A0A9X2HV69"/>
<feature type="region of interest" description="Disordered" evidence="1">
    <location>
        <begin position="98"/>
        <end position="124"/>
    </location>
</feature>